<keyword evidence="8" id="KW-0807">Transducer</keyword>
<dbReference type="InterPro" id="IPR028082">
    <property type="entry name" value="Peripla_BP_I"/>
</dbReference>
<feature type="transmembrane region" description="Helical" evidence="9">
    <location>
        <begin position="696"/>
        <end position="718"/>
    </location>
</feature>
<evidence type="ECO:0000256" key="4">
    <source>
        <dbReference type="ARBA" id="ARBA00023040"/>
    </source>
</evidence>
<feature type="domain" description="G-protein coupled receptors family 3 profile" evidence="11">
    <location>
        <begin position="463"/>
        <end position="724"/>
    </location>
</feature>
<dbReference type="CDD" id="cd15047">
    <property type="entry name" value="7tmC_GABA-B-like"/>
    <property type="match status" value="1"/>
</dbReference>
<evidence type="ECO:0000256" key="10">
    <source>
        <dbReference type="SAM" id="SignalP"/>
    </source>
</evidence>
<dbReference type="PRINTS" id="PR01176">
    <property type="entry name" value="GABABRECEPTR"/>
</dbReference>
<dbReference type="PROSITE" id="PS50259">
    <property type="entry name" value="G_PROTEIN_RECEP_F3_4"/>
    <property type="match status" value="1"/>
</dbReference>
<dbReference type="GO" id="GO:0004965">
    <property type="term" value="F:G protein-coupled GABA receptor activity"/>
    <property type="evidence" value="ECO:0007669"/>
    <property type="project" value="InterPro"/>
</dbReference>
<dbReference type="EMBL" id="JAIWYP010000003">
    <property type="protein sequence ID" value="KAH3852640.1"/>
    <property type="molecule type" value="Genomic_DNA"/>
</dbReference>
<feature type="transmembrane region" description="Helical" evidence="9">
    <location>
        <begin position="673"/>
        <end position="690"/>
    </location>
</feature>
<comment type="caution">
    <text evidence="12">The sequence shown here is derived from an EMBL/GenBank/DDBJ whole genome shotgun (WGS) entry which is preliminary data.</text>
</comment>
<evidence type="ECO:0000256" key="3">
    <source>
        <dbReference type="ARBA" id="ARBA00022989"/>
    </source>
</evidence>
<reference evidence="12" key="2">
    <citation type="submission" date="2020-11" db="EMBL/GenBank/DDBJ databases">
        <authorList>
            <person name="McCartney M.A."/>
            <person name="Auch B."/>
            <person name="Kono T."/>
            <person name="Mallez S."/>
            <person name="Becker A."/>
            <person name="Gohl D.M."/>
            <person name="Silverstein K.A.T."/>
            <person name="Koren S."/>
            <person name="Bechman K.B."/>
            <person name="Herman A."/>
            <person name="Abrahante J.E."/>
            <person name="Garbe J."/>
        </authorList>
    </citation>
    <scope>NUCLEOTIDE SEQUENCE</scope>
    <source>
        <strain evidence="12">Duluth1</strain>
        <tissue evidence="12">Whole animal</tissue>
    </source>
</reference>
<dbReference type="InterPro" id="IPR001828">
    <property type="entry name" value="ANF_lig-bd_rcpt"/>
</dbReference>
<evidence type="ECO:0000313" key="13">
    <source>
        <dbReference type="Proteomes" id="UP000828390"/>
    </source>
</evidence>
<feature type="transmembrane region" description="Helical" evidence="9">
    <location>
        <begin position="463"/>
        <end position="488"/>
    </location>
</feature>
<feature type="transmembrane region" description="Helical" evidence="9">
    <location>
        <begin position="530"/>
        <end position="552"/>
    </location>
</feature>
<evidence type="ECO:0000256" key="1">
    <source>
        <dbReference type="ARBA" id="ARBA00004141"/>
    </source>
</evidence>
<keyword evidence="10" id="KW-0732">Signal</keyword>
<organism evidence="12 13">
    <name type="scientific">Dreissena polymorpha</name>
    <name type="common">Zebra mussel</name>
    <name type="synonym">Mytilus polymorpha</name>
    <dbReference type="NCBI Taxonomy" id="45954"/>
    <lineage>
        <taxon>Eukaryota</taxon>
        <taxon>Metazoa</taxon>
        <taxon>Spiralia</taxon>
        <taxon>Lophotrochozoa</taxon>
        <taxon>Mollusca</taxon>
        <taxon>Bivalvia</taxon>
        <taxon>Autobranchia</taxon>
        <taxon>Heteroconchia</taxon>
        <taxon>Euheterodonta</taxon>
        <taxon>Imparidentia</taxon>
        <taxon>Neoheterodontei</taxon>
        <taxon>Myida</taxon>
        <taxon>Dreissenoidea</taxon>
        <taxon>Dreissenidae</taxon>
        <taxon>Dreissena</taxon>
    </lineage>
</organism>
<dbReference type="Pfam" id="PF00003">
    <property type="entry name" value="7tm_3"/>
    <property type="match status" value="1"/>
</dbReference>
<evidence type="ECO:0000256" key="5">
    <source>
        <dbReference type="ARBA" id="ARBA00023136"/>
    </source>
</evidence>
<feature type="chain" id="PRO_5038994703" description="G-protein coupled receptors family 3 profile domain-containing protein" evidence="10">
    <location>
        <begin position="22"/>
        <end position="751"/>
    </location>
</feature>
<evidence type="ECO:0000256" key="8">
    <source>
        <dbReference type="ARBA" id="ARBA00023224"/>
    </source>
</evidence>
<dbReference type="Gene3D" id="3.40.50.2300">
    <property type="match status" value="2"/>
</dbReference>
<keyword evidence="2 9" id="KW-0812">Transmembrane</keyword>
<accession>A0A9D4L716</accession>
<proteinExistence type="predicted"/>
<gene>
    <name evidence="12" type="ORF">DPMN_095153</name>
</gene>
<keyword evidence="5 9" id="KW-0472">Membrane</keyword>
<dbReference type="Proteomes" id="UP000828390">
    <property type="component" value="Unassembled WGS sequence"/>
</dbReference>
<reference evidence="12" key="1">
    <citation type="journal article" date="2019" name="bioRxiv">
        <title>The Genome of the Zebra Mussel, Dreissena polymorpha: A Resource for Invasive Species Research.</title>
        <authorList>
            <person name="McCartney M.A."/>
            <person name="Auch B."/>
            <person name="Kono T."/>
            <person name="Mallez S."/>
            <person name="Zhang Y."/>
            <person name="Obille A."/>
            <person name="Becker A."/>
            <person name="Abrahante J.E."/>
            <person name="Garbe J."/>
            <person name="Badalamenti J.P."/>
            <person name="Herman A."/>
            <person name="Mangelson H."/>
            <person name="Liachko I."/>
            <person name="Sullivan S."/>
            <person name="Sone E.D."/>
            <person name="Koren S."/>
            <person name="Silverstein K.A.T."/>
            <person name="Beckman K.B."/>
            <person name="Gohl D.M."/>
        </authorList>
    </citation>
    <scope>NUCLEOTIDE SEQUENCE</scope>
    <source>
        <strain evidence="12">Duluth1</strain>
        <tissue evidence="12">Whole animal</tissue>
    </source>
</reference>
<dbReference type="InterPro" id="IPR017978">
    <property type="entry name" value="GPCR_3_C"/>
</dbReference>
<evidence type="ECO:0000313" key="12">
    <source>
        <dbReference type="EMBL" id="KAH3852640.1"/>
    </source>
</evidence>
<keyword evidence="4" id="KW-0297">G-protein coupled receptor</keyword>
<dbReference type="PANTHER" id="PTHR10519:SF20">
    <property type="entry name" value="G-PROTEIN COUPLED RECEPTOR 156-RELATED"/>
    <property type="match status" value="1"/>
</dbReference>
<evidence type="ECO:0000256" key="2">
    <source>
        <dbReference type="ARBA" id="ARBA00022692"/>
    </source>
</evidence>
<feature type="transmembrane region" description="Helical" evidence="9">
    <location>
        <begin position="635"/>
        <end position="653"/>
    </location>
</feature>
<dbReference type="PANTHER" id="PTHR10519">
    <property type="entry name" value="GABA-B RECEPTOR"/>
    <property type="match status" value="1"/>
</dbReference>
<dbReference type="InterPro" id="IPR002455">
    <property type="entry name" value="GPCR3_GABA-B"/>
</dbReference>
<name>A0A9D4L716_DREPO</name>
<evidence type="ECO:0000256" key="9">
    <source>
        <dbReference type="SAM" id="Phobius"/>
    </source>
</evidence>
<keyword evidence="3 9" id="KW-1133">Transmembrane helix</keyword>
<evidence type="ECO:0000256" key="7">
    <source>
        <dbReference type="ARBA" id="ARBA00023180"/>
    </source>
</evidence>
<dbReference type="GO" id="GO:0038039">
    <property type="term" value="C:G protein-coupled receptor heterodimeric complex"/>
    <property type="evidence" value="ECO:0007669"/>
    <property type="project" value="TreeGrafter"/>
</dbReference>
<dbReference type="AlphaFoldDB" id="A0A9D4L716"/>
<keyword evidence="7" id="KW-0325">Glycoprotein</keyword>
<protein>
    <recommendedName>
        <fullName evidence="11">G-protein coupled receptors family 3 profile domain-containing protein</fullName>
    </recommendedName>
</protein>
<evidence type="ECO:0000256" key="6">
    <source>
        <dbReference type="ARBA" id="ARBA00023170"/>
    </source>
</evidence>
<feature type="transmembrane region" description="Helical" evidence="9">
    <location>
        <begin position="573"/>
        <end position="592"/>
    </location>
</feature>
<dbReference type="Pfam" id="PF01094">
    <property type="entry name" value="ANF_receptor"/>
    <property type="match status" value="1"/>
</dbReference>
<comment type="subcellular location">
    <subcellularLocation>
        <location evidence="1">Membrane</location>
        <topology evidence="1">Multi-pass membrane protein</topology>
    </subcellularLocation>
</comment>
<dbReference type="GO" id="GO:0007214">
    <property type="term" value="P:gamma-aminobutyric acid signaling pathway"/>
    <property type="evidence" value="ECO:0007669"/>
    <property type="project" value="TreeGrafter"/>
</dbReference>
<feature type="transmembrane region" description="Helical" evidence="9">
    <location>
        <begin position="500"/>
        <end position="518"/>
    </location>
</feature>
<dbReference type="PRINTS" id="PR01177">
    <property type="entry name" value="GABAB1RECPTR"/>
</dbReference>
<keyword evidence="13" id="KW-1185">Reference proteome</keyword>
<feature type="signal peptide" evidence="10">
    <location>
        <begin position="1"/>
        <end position="21"/>
    </location>
</feature>
<sequence length="751" mass="85132">MQYYLGILFAMCSLAVHRVVLHSNDTSTPVIHVGVLIDHYGLSIHSDYYIGQYKKTFETAFAEIQKRSCVLTGYRIQMHFRSFPLDFTDGQAAVEMVNLLQSGEPKVAVLGPEISQNLIESQKIARIFRTIQLSYSEMPENSVDQTDMSLFPTLYKLNQASDLINHLRIKLMKHFGWKRVATIKQDNIHVKDIDNFHFLMRTNNMTLVTASDVVDMTIIPNIITTIKNFDARIIFGSLSSYVANYIFCEAFKQGLYGQRYVWILTGLESGLDLFRTNDCTLEEVEIAAHGHFELRLNRLLVSSSPEPTITGRTSKEEVANLETKFFNSTFDMPLYGPVMLDTVWALALGLNNSIKNLNKQGKSLDNYSYSYQNLAAIMKGMKEVAFRGVTGPVSFDKFHNRNRIGTLNVTQHFASSTRDIAFYDCRKDSLHWFLPLNSIWKDNFIPSDSGRIINKERLIPKPLYFTLCALAGVGILFTIACFVFNVVWRKHRTVKMSSPNINSIILIGCLLIYVTIVIKTAASATKATCAVQLFCFWIGFTTTFGSMLSKTWRVYRIFTNEKMKLNMSIRDTHLLVIIGIVVAMETIVLIVWQCLSPHLVTRQLLDREHMTTDSGDELFMFYPVCQSEHSYHFNWTLRIMNGTLIAFGAFLAWETRHVHIDALNDSKTIGICVYNVVILSAVELLLSLVLQDKPVVLLGVTSVCLFAGTLASEMLIFLPKMLAVYKISTATPQTAVITIETIHNERSNTAH</sequence>
<keyword evidence="6" id="KW-0675">Receptor</keyword>
<dbReference type="SUPFAM" id="SSF53822">
    <property type="entry name" value="Periplasmic binding protein-like I"/>
    <property type="match status" value="1"/>
</dbReference>
<evidence type="ECO:0000259" key="11">
    <source>
        <dbReference type="PROSITE" id="PS50259"/>
    </source>
</evidence>